<keyword evidence="3" id="KW-1185">Reference proteome</keyword>
<name>A0A2U1SQN3_METSR</name>
<keyword evidence="2" id="KW-0808">Transferase</keyword>
<dbReference type="Proteomes" id="UP000245137">
    <property type="component" value="Unassembled WGS sequence"/>
</dbReference>
<dbReference type="EMBL" id="PUIV01000014">
    <property type="protein sequence ID" value="PWB93922.1"/>
    <property type="molecule type" value="Genomic_DNA"/>
</dbReference>
<evidence type="ECO:0000313" key="2">
    <source>
        <dbReference type="EMBL" id="PWB93922.1"/>
    </source>
</evidence>
<organism evidence="2 3">
    <name type="scientific">Methylosinus sporium</name>
    <dbReference type="NCBI Taxonomy" id="428"/>
    <lineage>
        <taxon>Bacteria</taxon>
        <taxon>Pseudomonadati</taxon>
        <taxon>Pseudomonadota</taxon>
        <taxon>Alphaproteobacteria</taxon>
        <taxon>Hyphomicrobiales</taxon>
        <taxon>Methylocystaceae</taxon>
        <taxon>Methylosinus</taxon>
    </lineage>
</organism>
<dbReference type="GO" id="GO:0016740">
    <property type="term" value="F:transferase activity"/>
    <property type="evidence" value="ECO:0007669"/>
    <property type="project" value="UniProtKB-KW"/>
</dbReference>
<dbReference type="RefSeq" id="WP_108917290.1">
    <property type="nucleotide sequence ID" value="NZ_BGJY01000031.1"/>
</dbReference>
<dbReference type="CDD" id="cd04186">
    <property type="entry name" value="GT_2_like_c"/>
    <property type="match status" value="1"/>
</dbReference>
<evidence type="ECO:0000259" key="1">
    <source>
        <dbReference type="Pfam" id="PF00535"/>
    </source>
</evidence>
<dbReference type="OrthoDB" id="9783791at2"/>
<gene>
    <name evidence="2" type="ORF">C5689_10855</name>
</gene>
<proteinExistence type="predicted"/>
<dbReference type="AlphaFoldDB" id="A0A2U1SQN3"/>
<dbReference type="InterPro" id="IPR001173">
    <property type="entry name" value="Glyco_trans_2-like"/>
</dbReference>
<feature type="domain" description="Glycosyltransferase 2-like" evidence="1">
    <location>
        <begin position="370"/>
        <end position="490"/>
    </location>
</feature>
<evidence type="ECO:0000313" key="3">
    <source>
        <dbReference type="Proteomes" id="UP000245137"/>
    </source>
</evidence>
<dbReference type="InterPro" id="IPR029044">
    <property type="entry name" value="Nucleotide-diphossugar_trans"/>
</dbReference>
<accession>A0A2U1SQN3</accession>
<dbReference type="PANTHER" id="PTHR43179">
    <property type="entry name" value="RHAMNOSYLTRANSFERASE WBBL"/>
    <property type="match status" value="1"/>
</dbReference>
<dbReference type="PANTHER" id="PTHR43179:SF7">
    <property type="entry name" value="RHAMNOSYLTRANSFERASE WBBL"/>
    <property type="match status" value="1"/>
</dbReference>
<dbReference type="Pfam" id="PF00535">
    <property type="entry name" value="Glycos_transf_2"/>
    <property type="match status" value="1"/>
</dbReference>
<dbReference type="SUPFAM" id="SSF53448">
    <property type="entry name" value="Nucleotide-diphospho-sugar transferases"/>
    <property type="match status" value="1"/>
</dbReference>
<protein>
    <submittedName>
        <fullName evidence="2">Glycosyl transferase family 2</fullName>
    </submittedName>
</protein>
<reference evidence="2 3" key="1">
    <citation type="journal article" date="2018" name="Appl. Microbiol. Biotechnol.">
        <title>Co-cultivation of the strictly anaerobic methanogen Methanosarcina barkeri with aerobic methanotrophs in an oxygen-limited membrane bioreactor.</title>
        <authorList>
            <person name="In 't Zandt M.H."/>
            <person name="van den Bosch T.J.M."/>
            <person name="Rijkers R."/>
            <person name="van Kessel M.A.H.J."/>
            <person name="Jetten M.S.M."/>
            <person name="Welte C.U."/>
        </authorList>
    </citation>
    <scope>NUCLEOTIDE SEQUENCE [LARGE SCALE GENOMIC DNA]</scope>
    <source>
        <strain evidence="2 3">DSM 17706</strain>
    </source>
</reference>
<dbReference type="Gene3D" id="3.90.550.10">
    <property type="entry name" value="Spore Coat Polysaccharide Biosynthesis Protein SpsA, Chain A"/>
    <property type="match status" value="1"/>
</dbReference>
<sequence>MTQQAIALTPAKDVIVRDERFVSVSKEPWLRIEADFGAGPFVEMVFRTSLLDDPARPVLRFVTPAGAIDRILPGPAAGAGVWIGALPRGAREFLISPTNRPGPFGFMIESLRPVGLAEALMRVWRRRPAKLWSYFLPTLFGYRSEAENALDWASNFEPLDDFENWRARRARCFEPTGFDAPRNDPATAPRFAILLLDAGAAPDRKALTLASIERQSQLPFLPLARIAHSEAELVPLLAETDFVAVLRAGDELADHAFASLAEHIARAPHAKLIYADELLRTKNGPRPSFTPDWSPSLAAARSYFGRCAFYAASTLTGKSIGESMRAAPFRLARAEISHLRRWLLTRDEEPEAPIVAPSAPARAEPAPSVSVIVLTRDRADLLRPCVDSILRLSTHPSFELIIVDNGSREAETFATFEKVKKDPRVRILSRPEPFNFARLNNDAARAATGEVLLFLNNDTAIVSPDWLETLSRRAMAPQTGAVGALLLYPDGRIQHAGVTLGLGQDAGHFGALVAPQTPSWLGRAGLAHESSAVTAACMAVERRKFDAVGGFDAINLPIEFNDVDLCLRLGERGWTALYDPSARLLHYESASRGSPKFRPMSVYAKERDYFRDRWRAVIRDDPYFHPALSLYARHPALW</sequence>
<comment type="caution">
    <text evidence="2">The sequence shown here is derived from an EMBL/GenBank/DDBJ whole genome shotgun (WGS) entry which is preliminary data.</text>
</comment>